<sequence length="65" mass="7595">MANLKLEINTEPTLYVWLCSSHAQYTRIKCFLLLWILIQHQGIKMKHKEMEISGGVSIQKIRNPV</sequence>
<evidence type="ECO:0000313" key="1">
    <source>
        <dbReference type="EMBL" id="JAD58607.1"/>
    </source>
</evidence>
<protein>
    <submittedName>
        <fullName evidence="1">Uncharacterized protein</fullName>
    </submittedName>
</protein>
<reference evidence="1" key="2">
    <citation type="journal article" date="2015" name="Data Brief">
        <title>Shoot transcriptome of the giant reed, Arundo donax.</title>
        <authorList>
            <person name="Barrero R.A."/>
            <person name="Guerrero F.D."/>
            <person name="Moolhuijzen P."/>
            <person name="Goolsby J.A."/>
            <person name="Tidwell J."/>
            <person name="Bellgard S.E."/>
            <person name="Bellgard M.I."/>
        </authorList>
    </citation>
    <scope>NUCLEOTIDE SEQUENCE</scope>
    <source>
        <tissue evidence="1">Shoot tissue taken approximately 20 cm above the soil surface</tissue>
    </source>
</reference>
<dbReference type="AlphaFoldDB" id="A0A0A9BH74"/>
<reference evidence="1" key="1">
    <citation type="submission" date="2014-09" db="EMBL/GenBank/DDBJ databases">
        <authorList>
            <person name="Magalhaes I.L.F."/>
            <person name="Oliveira U."/>
            <person name="Santos F.R."/>
            <person name="Vidigal T.H.D.A."/>
            <person name="Brescovit A.D."/>
            <person name="Santos A.J."/>
        </authorList>
    </citation>
    <scope>NUCLEOTIDE SEQUENCE</scope>
    <source>
        <tissue evidence="1">Shoot tissue taken approximately 20 cm above the soil surface</tissue>
    </source>
</reference>
<proteinExistence type="predicted"/>
<name>A0A0A9BH74_ARUDO</name>
<organism evidence="1">
    <name type="scientific">Arundo donax</name>
    <name type="common">Giant reed</name>
    <name type="synonym">Donax arundinaceus</name>
    <dbReference type="NCBI Taxonomy" id="35708"/>
    <lineage>
        <taxon>Eukaryota</taxon>
        <taxon>Viridiplantae</taxon>
        <taxon>Streptophyta</taxon>
        <taxon>Embryophyta</taxon>
        <taxon>Tracheophyta</taxon>
        <taxon>Spermatophyta</taxon>
        <taxon>Magnoliopsida</taxon>
        <taxon>Liliopsida</taxon>
        <taxon>Poales</taxon>
        <taxon>Poaceae</taxon>
        <taxon>PACMAD clade</taxon>
        <taxon>Arundinoideae</taxon>
        <taxon>Arundineae</taxon>
        <taxon>Arundo</taxon>
    </lineage>
</organism>
<dbReference type="EMBL" id="GBRH01239288">
    <property type="protein sequence ID" value="JAD58607.1"/>
    <property type="molecule type" value="Transcribed_RNA"/>
</dbReference>
<accession>A0A0A9BH74</accession>